<dbReference type="EC" id="2.7.6.5" evidence="5"/>
<dbReference type="InterPro" id="IPR004811">
    <property type="entry name" value="RelA/Spo_fam"/>
</dbReference>
<dbReference type="GeneID" id="29674223"/>
<evidence type="ECO:0000313" key="5">
    <source>
        <dbReference type="EMBL" id="ACZ01289.1"/>
    </source>
</evidence>
<gene>
    <name evidence="5" type="ordered locus">Smon_0821</name>
</gene>
<evidence type="ECO:0000259" key="4">
    <source>
        <dbReference type="PROSITE" id="PS51880"/>
    </source>
</evidence>
<dbReference type="HOGENOM" id="CLU_012300_3_0_0"/>
<dbReference type="SUPFAM" id="SSF81271">
    <property type="entry name" value="TGS-like"/>
    <property type="match status" value="1"/>
</dbReference>
<dbReference type="PROSITE" id="PS51880">
    <property type="entry name" value="TGS"/>
    <property type="match status" value="1"/>
</dbReference>
<dbReference type="EMBL" id="CP001779">
    <property type="protein sequence ID" value="ACZ01289.1"/>
    <property type="molecule type" value="Genomic_DNA"/>
</dbReference>
<dbReference type="InterPro" id="IPR012676">
    <property type="entry name" value="TGS-like"/>
</dbReference>
<dbReference type="CDD" id="cd00077">
    <property type="entry name" value="HDc"/>
    <property type="match status" value="1"/>
</dbReference>
<keyword evidence="5" id="KW-0808">Transferase</keyword>
<evidence type="ECO:0000313" key="6">
    <source>
        <dbReference type="Proteomes" id="UP000002072"/>
    </source>
</evidence>
<dbReference type="InterPro" id="IPR002912">
    <property type="entry name" value="ACT_dom"/>
</dbReference>
<dbReference type="InterPro" id="IPR012675">
    <property type="entry name" value="Beta-grasp_dom_sf"/>
</dbReference>
<dbReference type="FunFam" id="3.30.460.10:FF:000001">
    <property type="entry name" value="GTP pyrophosphokinase RelA"/>
    <property type="match status" value="1"/>
</dbReference>
<dbReference type="CDD" id="cd01668">
    <property type="entry name" value="TGS_RSH"/>
    <property type="match status" value="1"/>
</dbReference>
<dbReference type="SUPFAM" id="SSF109604">
    <property type="entry name" value="HD-domain/PDEase-like"/>
    <property type="match status" value="1"/>
</dbReference>
<dbReference type="GO" id="GO:0005886">
    <property type="term" value="C:plasma membrane"/>
    <property type="evidence" value="ECO:0007669"/>
    <property type="project" value="TreeGrafter"/>
</dbReference>
<dbReference type="Proteomes" id="UP000002072">
    <property type="component" value="Chromosome"/>
</dbReference>
<comment type="similarity">
    <text evidence="2">Belongs to the relA/spoT family.</text>
</comment>
<dbReference type="AlphaFoldDB" id="D1AYB3"/>
<dbReference type="FunFam" id="3.10.20.30:FF:000002">
    <property type="entry name" value="GTP pyrophosphokinase (RelA/SpoT)"/>
    <property type="match status" value="1"/>
</dbReference>
<feature type="domain" description="TGS" evidence="4">
    <location>
        <begin position="392"/>
        <end position="453"/>
    </location>
</feature>
<dbReference type="FunFam" id="1.10.3210.10:FF:000001">
    <property type="entry name" value="GTP pyrophosphokinase RelA"/>
    <property type="match status" value="1"/>
</dbReference>
<protein>
    <submittedName>
        <fullName evidence="5">(P)ppGpp synthetase I, SpoT/RelA</fullName>
        <ecNumber evidence="5">2.7.6.5</ecNumber>
    </submittedName>
</protein>
<organism evidence="5 6">
    <name type="scientific">Streptobacillus moniliformis (strain ATCC 14647 / DSM 12112 / NCTC 10651 / 9901)</name>
    <dbReference type="NCBI Taxonomy" id="519441"/>
    <lineage>
        <taxon>Bacteria</taxon>
        <taxon>Fusobacteriati</taxon>
        <taxon>Fusobacteriota</taxon>
        <taxon>Fusobacteriia</taxon>
        <taxon>Fusobacteriales</taxon>
        <taxon>Leptotrichiaceae</taxon>
        <taxon>Streptobacillus</taxon>
    </lineage>
</organism>
<evidence type="ECO:0000259" key="3">
    <source>
        <dbReference type="PROSITE" id="PS51831"/>
    </source>
</evidence>
<feature type="domain" description="HD" evidence="3">
    <location>
        <begin position="51"/>
        <end position="148"/>
    </location>
</feature>
<dbReference type="InterPro" id="IPR006674">
    <property type="entry name" value="HD_domain"/>
</dbReference>
<dbReference type="Gene3D" id="3.30.460.10">
    <property type="entry name" value="Beta Polymerase, domain 2"/>
    <property type="match status" value="1"/>
</dbReference>
<evidence type="ECO:0000256" key="1">
    <source>
        <dbReference type="ARBA" id="ARBA00025704"/>
    </source>
</evidence>
<dbReference type="PROSITE" id="PS51831">
    <property type="entry name" value="HD"/>
    <property type="match status" value="1"/>
</dbReference>
<dbReference type="NCBIfam" id="TIGR00691">
    <property type="entry name" value="spoT_relA"/>
    <property type="match status" value="1"/>
</dbReference>
<dbReference type="PANTHER" id="PTHR21262:SF31">
    <property type="entry name" value="GTP PYROPHOSPHOKINASE"/>
    <property type="match status" value="1"/>
</dbReference>
<proteinExistence type="inferred from homology"/>
<comment type="pathway">
    <text evidence="1">Purine metabolism.</text>
</comment>
<dbReference type="InterPro" id="IPR007685">
    <property type="entry name" value="RelA_SpoT"/>
</dbReference>
<dbReference type="Pfam" id="PF04607">
    <property type="entry name" value="RelA_SpoT"/>
    <property type="match status" value="1"/>
</dbReference>
<keyword evidence="6" id="KW-1185">Reference proteome</keyword>
<dbReference type="InterPro" id="IPR003607">
    <property type="entry name" value="HD/PDEase_dom"/>
</dbReference>
<dbReference type="SUPFAM" id="SSF81301">
    <property type="entry name" value="Nucleotidyltransferase"/>
    <property type="match status" value="1"/>
</dbReference>
<evidence type="ECO:0000256" key="2">
    <source>
        <dbReference type="RuleBase" id="RU003847"/>
    </source>
</evidence>
<dbReference type="InterPro" id="IPR043519">
    <property type="entry name" value="NT_sf"/>
</dbReference>
<dbReference type="Gene3D" id="3.10.20.30">
    <property type="match status" value="1"/>
</dbReference>
<dbReference type="KEGG" id="smf:Smon_0821"/>
<dbReference type="Pfam" id="PF02824">
    <property type="entry name" value="TGS"/>
    <property type="match status" value="1"/>
</dbReference>
<dbReference type="Pfam" id="PF13328">
    <property type="entry name" value="HD_4"/>
    <property type="match status" value="1"/>
</dbReference>
<name>D1AYB3_STRM9</name>
<dbReference type="InterPro" id="IPR033655">
    <property type="entry name" value="TGS_RelA/SpoT"/>
</dbReference>
<accession>D1AYB3</accession>
<dbReference type="Gene3D" id="3.30.70.260">
    <property type="match status" value="1"/>
</dbReference>
<sequence>MANITGREVYHRIKENIIQNHKELDIERIEEAYVLAEEAHRDQKRKSGEEYIIHPLEVAEILLSLRMDTDTIVAGILHDVVEDTFITISDIEYSFGKDVSMLIDGVTKLKNLPKKEGKQIENIRKMVVAMSEDVRVVIIKLADRLHNMRTLKYQTPEKQIEKSKETMDIYAPIAHRIGMGKIKSELEDISFYYLNKKGYQEIKFLVNTKKEERQRYIKKIIEIIEKELKNASIEAHVNGRTKHLYSIYRKMYEKNKQFKDLTDLTAIRILTKKEVECYAVLGLIHSIFTPIAGRFKDYIAVPKANGYQSIHTTVTGIDNQIIEIQIRTEEMHQIAEEGVAAHWMYKEKKSKDKNEKYYATIKKIVESSIEGASNNEPVETFAKEVTEHILKKTIFVFTPKGDVVELQAGSTVLDFAFQVHTQIGYRTIGAKVNDRIVTLDYVVENGDKIEILTSKTAKGPGNDWINIVNNHSSKSKIRKWFKDIEFEMKSKEGEVLLNEEFNKKGLKFKDYEDDDKVLLYMKKFNVTSLAHLYYKFANNELTLEHFVAKFEKKEEVDIEQAIEEETAKTTQKIRENNQGIKISGSDNTLFNFAKCCAPLPGDEILGYVTRGRGIVIHRSDCNNIQKLLENESEREIEVYWDEKLLEKSNNKFQIYFTIKTVGRTGLMLDIMRLLNEYKIDLTGVNTKIIKENGEKLAIIHLGVLVKRREDYEKLSKNLLNMREILDIIRK</sequence>
<dbReference type="eggNOG" id="COG0317">
    <property type="taxonomic scope" value="Bacteria"/>
</dbReference>
<reference evidence="5 6" key="1">
    <citation type="journal article" date="2009" name="Stand. Genomic Sci.">
        <title>Complete genome sequence of Streptobacillus moniliformis type strain (9901T).</title>
        <authorList>
            <person name="Nolan M."/>
            <person name="Gronow S."/>
            <person name="Lapidus A."/>
            <person name="Ivanova N."/>
            <person name="Copeland A."/>
            <person name="Lucas S."/>
            <person name="Del Rio T.G."/>
            <person name="Chen F."/>
            <person name="Tice H."/>
            <person name="Pitluck S."/>
            <person name="Cheng J.F."/>
            <person name="Sims D."/>
            <person name="Meincke L."/>
            <person name="Bruce D."/>
            <person name="Goodwin L."/>
            <person name="Brettin T."/>
            <person name="Han C."/>
            <person name="Detter J.C."/>
            <person name="Ovchinikova G."/>
            <person name="Pati A."/>
            <person name="Mavromatis K."/>
            <person name="Mikhailova N."/>
            <person name="Chen A."/>
            <person name="Palaniappan K."/>
            <person name="Land M."/>
            <person name="Hauser L."/>
            <person name="Chang Y.J."/>
            <person name="Jeffries C.D."/>
            <person name="Rohde M."/>
            <person name="Sproer C."/>
            <person name="Goker M."/>
            <person name="Bristow J."/>
            <person name="Eisen J.A."/>
            <person name="Markowitz V."/>
            <person name="Hugenholtz P."/>
            <person name="Kyrpides N.C."/>
            <person name="Klenk H.P."/>
            <person name="Chain P."/>
        </authorList>
    </citation>
    <scope>NUCLEOTIDE SEQUENCE [LARGE SCALE GENOMIC DNA]</scope>
    <source>
        <strain evidence="6">ATCC 14647 / DSM 12112 / NCTC 10651 / 9901</strain>
    </source>
</reference>
<dbReference type="GO" id="GO:0015969">
    <property type="term" value="P:guanosine tetraphosphate metabolic process"/>
    <property type="evidence" value="ECO:0007669"/>
    <property type="project" value="InterPro"/>
</dbReference>
<dbReference type="SMART" id="SM00471">
    <property type="entry name" value="HDc"/>
    <property type="match status" value="1"/>
</dbReference>
<dbReference type="SMART" id="SM00954">
    <property type="entry name" value="RelA_SpoT"/>
    <property type="match status" value="1"/>
</dbReference>
<comment type="function">
    <text evidence="2">In eubacteria ppGpp (guanosine 3'-diphosphate 5'-diphosphate) is a mediator of the stringent response that coordinates a variety of cellular activities in response to changes in nutritional abundance.</text>
</comment>
<dbReference type="CDD" id="cd05399">
    <property type="entry name" value="NT_Rel-Spo_like"/>
    <property type="match status" value="1"/>
</dbReference>
<dbReference type="PANTHER" id="PTHR21262">
    <property type="entry name" value="GUANOSINE-3',5'-BIS DIPHOSPHATE 3'-PYROPHOSPHOHYDROLASE"/>
    <property type="match status" value="1"/>
</dbReference>
<dbReference type="OrthoDB" id="9805041at2"/>
<dbReference type="Pfam" id="PF13291">
    <property type="entry name" value="ACT_4"/>
    <property type="match status" value="1"/>
</dbReference>
<dbReference type="InterPro" id="IPR004095">
    <property type="entry name" value="TGS"/>
</dbReference>
<dbReference type="RefSeq" id="WP_012858840.1">
    <property type="nucleotide sequence ID" value="NC_013515.1"/>
</dbReference>
<dbReference type="GO" id="GO:0008728">
    <property type="term" value="F:GTP diphosphokinase activity"/>
    <property type="evidence" value="ECO:0007669"/>
    <property type="project" value="UniProtKB-EC"/>
</dbReference>
<dbReference type="Gene3D" id="1.10.3210.10">
    <property type="entry name" value="Hypothetical protein af1432"/>
    <property type="match status" value="1"/>
</dbReference>
<dbReference type="STRING" id="519441.Smon_0821"/>